<gene>
    <name evidence="1" type="ORF">UFOVP383_14</name>
</gene>
<reference evidence="1" key="1">
    <citation type="submission" date="2020-05" db="EMBL/GenBank/DDBJ databases">
        <authorList>
            <person name="Chiriac C."/>
            <person name="Salcher M."/>
            <person name="Ghai R."/>
            <person name="Kavagutti S V."/>
        </authorList>
    </citation>
    <scope>NUCLEOTIDE SEQUENCE</scope>
</reference>
<proteinExistence type="predicted"/>
<protein>
    <submittedName>
        <fullName evidence="1">Uncharacterized protein</fullName>
    </submittedName>
</protein>
<accession>A0A6J7X2B4</accession>
<evidence type="ECO:0000313" key="1">
    <source>
        <dbReference type="EMBL" id="CAB5223268.1"/>
    </source>
</evidence>
<name>A0A6J7X2B4_9CAUD</name>
<organism evidence="1">
    <name type="scientific">uncultured Caudovirales phage</name>
    <dbReference type="NCBI Taxonomy" id="2100421"/>
    <lineage>
        <taxon>Viruses</taxon>
        <taxon>Duplodnaviria</taxon>
        <taxon>Heunggongvirae</taxon>
        <taxon>Uroviricota</taxon>
        <taxon>Caudoviricetes</taxon>
        <taxon>Peduoviridae</taxon>
        <taxon>Maltschvirus</taxon>
        <taxon>Maltschvirus maltsch</taxon>
    </lineage>
</organism>
<dbReference type="EMBL" id="LR798321">
    <property type="protein sequence ID" value="CAB5223268.1"/>
    <property type="molecule type" value="Genomic_DNA"/>
</dbReference>
<sequence>MEYYLAPDALVSIEQTLRSQLDEQARTVAVN</sequence>